<dbReference type="SMART" id="SM01294">
    <property type="entry name" value="PKS_PP_betabranch"/>
    <property type="match status" value="2"/>
</dbReference>
<dbReference type="Gene3D" id="1.10.1200.10">
    <property type="entry name" value="ACP-like"/>
    <property type="match status" value="2"/>
</dbReference>
<feature type="domain" description="Carrier" evidence="10">
    <location>
        <begin position="1862"/>
        <end position="1937"/>
    </location>
</feature>
<evidence type="ECO:0000256" key="2">
    <source>
        <dbReference type="ARBA" id="ARBA00022450"/>
    </source>
</evidence>
<dbReference type="InterPro" id="IPR009081">
    <property type="entry name" value="PP-bd_ACP"/>
</dbReference>
<dbReference type="Gene3D" id="3.40.366.10">
    <property type="entry name" value="Malonyl-Coenzyme A Acyl Carrier Protein, domain 2"/>
    <property type="match status" value="1"/>
</dbReference>
<dbReference type="PROSITE" id="PS00606">
    <property type="entry name" value="KS3_1"/>
    <property type="match status" value="1"/>
</dbReference>
<proteinExistence type="predicted"/>
<dbReference type="InterPro" id="IPR014031">
    <property type="entry name" value="Ketoacyl_synth_C"/>
</dbReference>
<dbReference type="Pfam" id="PF00550">
    <property type="entry name" value="PP-binding"/>
    <property type="match status" value="2"/>
</dbReference>
<dbReference type="FunFam" id="3.40.47.10:FF:000019">
    <property type="entry name" value="Polyketide synthase type I"/>
    <property type="match status" value="1"/>
</dbReference>
<dbReference type="InterPro" id="IPR057326">
    <property type="entry name" value="KR_dom"/>
</dbReference>
<evidence type="ECO:0000259" key="11">
    <source>
        <dbReference type="PROSITE" id="PS52004"/>
    </source>
</evidence>
<evidence type="ECO:0000259" key="12">
    <source>
        <dbReference type="PROSITE" id="PS52019"/>
    </source>
</evidence>
<dbReference type="Pfam" id="PF22953">
    <property type="entry name" value="SpnB_Rossmann"/>
    <property type="match status" value="1"/>
</dbReference>
<dbReference type="PROSITE" id="PS00012">
    <property type="entry name" value="PHOSPHOPANTETHEINE"/>
    <property type="match status" value="2"/>
</dbReference>
<dbReference type="Pfam" id="PF21089">
    <property type="entry name" value="PKS_DH_N"/>
    <property type="match status" value="1"/>
</dbReference>
<feature type="region of interest" description="Disordered" evidence="9">
    <location>
        <begin position="1990"/>
        <end position="2013"/>
    </location>
</feature>
<keyword evidence="14" id="KW-1185">Reference proteome</keyword>
<keyword evidence="6" id="KW-0511">Multifunctional enzyme</keyword>
<dbReference type="SUPFAM" id="SSF47336">
    <property type="entry name" value="ACP-like"/>
    <property type="match status" value="2"/>
</dbReference>
<evidence type="ECO:0000313" key="13">
    <source>
        <dbReference type="EMBL" id="EFL26031.1"/>
    </source>
</evidence>
<dbReference type="CDD" id="cd08956">
    <property type="entry name" value="KR_3_FAS_SDR_x"/>
    <property type="match status" value="1"/>
</dbReference>
<dbReference type="Pfam" id="PF00109">
    <property type="entry name" value="ketoacyl-synt"/>
    <property type="match status" value="1"/>
</dbReference>
<dbReference type="InterPro" id="IPR036291">
    <property type="entry name" value="NAD(P)-bd_dom_sf"/>
</dbReference>
<dbReference type="InterPro" id="IPR014043">
    <property type="entry name" value="Acyl_transferase_dom"/>
</dbReference>
<evidence type="ECO:0000256" key="4">
    <source>
        <dbReference type="ARBA" id="ARBA00022679"/>
    </source>
</evidence>
<dbReference type="SMART" id="SM00826">
    <property type="entry name" value="PKS_DH"/>
    <property type="match status" value="1"/>
</dbReference>
<dbReference type="PROSITE" id="PS52019">
    <property type="entry name" value="PKS_MFAS_DH"/>
    <property type="match status" value="1"/>
</dbReference>
<evidence type="ECO:0000256" key="8">
    <source>
        <dbReference type="PROSITE-ProRule" id="PRU01363"/>
    </source>
</evidence>
<feature type="domain" description="PKS/mFAS DH" evidence="12">
    <location>
        <begin position="1089"/>
        <end position="1374"/>
    </location>
</feature>
<dbReference type="InterPro" id="IPR006162">
    <property type="entry name" value="Ppantetheine_attach_site"/>
</dbReference>
<evidence type="ECO:0000256" key="5">
    <source>
        <dbReference type="ARBA" id="ARBA00023194"/>
    </source>
</evidence>
<organism evidence="13 14">
    <name type="scientific">Streptomyces himastatinicus ATCC 53653</name>
    <dbReference type="NCBI Taxonomy" id="457427"/>
    <lineage>
        <taxon>Bacteria</taxon>
        <taxon>Bacillati</taxon>
        <taxon>Actinomycetota</taxon>
        <taxon>Actinomycetes</taxon>
        <taxon>Kitasatosporales</taxon>
        <taxon>Streptomycetaceae</taxon>
        <taxon>Streptomyces</taxon>
        <taxon>Streptomyces violaceusniger group</taxon>
    </lineage>
</organism>
<dbReference type="EMBL" id="GG657754">
    <property type="protein sequence ID" value="EFL26031.1"/>
    <property type="molecule type" value="Genomic_DNA"/>
</dbReference>
<dbReference type="Gene3D" id="3.30.70.3290">
    <property type="match status" value="1"/>
</dbReference>
<dbReference type="RefSeq" id="WP_009717831.1">
    <property type="nucleotide sequence ID" value="NZ_GG657754.1"/>
</dbReference>
<keyword evidence="5" id="KW-0045">Antibiotic biosynthesis</keyword>
<dbReference type="InterPro" id="IPR050091">
    <property type="entry name" value="PKS_NRPS_Biosynth_Enz"/>
</dbReference>
<feature type="region of interest" description="N-terminal hotdog fold" evidence="8">
    <location>
        <begin position="1089"/>
        <end position="1214"/>
    </location>
</feature>
<dbReference type="Pfam" id="PF02801">
    <property type="entry name" value="Ketoacyl-synt_C"/>
    <property type="match status" value="1"/>
</dbReference>
<dbReference type="InterPro" id="IPR036736">
    <property type="entry name" value="ACP-like_sf"/>
</dbReference>
<dbReference type="InterPro" id="IPR049552">
    <property type="entry name" value="PKS_DH_N"/>
</dbReference>
<feature type="domain" description="Ketosynthase family 3 (KS3)" evidence="11">
    <location>
        <begin position="199"/>
        <end position="625"/>
    </location>
</feature>
<dbReference type="SMART" id="SM00823">
    <property type="entry name" value="PKS_PP"/>
    <property type="match status" value="2"/>
</dbReference>
<dbReference type="Gene3D" id="3.40.50.720">
    <property type="entry name" value="NAD(P)-binding Rossmann-like Domain"/>
    <property type="match status" value="2"/>
</dbReference>
<dbReference type="InterPro" id="IPR016039">
    <property type="entry name" value="Thiolase-like"/>
</dbReference>
<dbReference type="InterPro" id="IPR020841">
    <property type="entry name" value="PKS_Beta-ketoAc_synthase_dom"/>
</dbReference>
<keyword evidence="7" id="KW-0012">Acyltransferase</keyword>
<dbReference type="SMART" id="SM00827">
    <property type="entry name" value="PKS_AT"/>
    <property type="match status" value="1"/>
</dbReference>
<dbReference type="InterPro" id="IPR014030">
    <property type="entry name" value="Ketoacyl_synth_N"/>
</dbReference>
<reference evidence="13 14" key="1">
    <citation type="submission" date="2009-02" db="EMBL/GenBank/DDBJ databases">
        <title>Annotation of Streptomyces hygroscopicus strain ATCC 53653.</title>
        <authorList>
            <consortium name="The Broad Institute Genome Sequencing Platform"/>
            <consortium name="Broad Institute Microbial Sequencing Center"/>
            <person name="Fischbach M."/>
            <person name="Godfrey P."/>
            <person name="Ward D."/>
            <person name="Young S."/>
            <person name="Zeng Q."/>
            <person name="Koehrsen M."/>
            <person name="Alvarado L."/>
            <person name="Berlin A.M."/>
            <person name="Bochicchio J."/>
            <person name="Borenstein D."/>
            <person name="Chapman S.B."/>
            <person name="Chen Z."/>
            <person name="Engels R."/>
            <person name="Freedman E."/>
            <person name="Gellesch M."/>
            <person name="Goldberg J."/>
            <person name="Griggs A."/>
            <person name="Gujja S."/>
            <person name="Heilman E.R."/>
            <person name="Heiman D.I."/>
            <person name="Hepburn T.A."/>
            <person name="Howarth C."/>
            <person name="Jen D."/>
            <person name="Larson L."/>
            <person name="Lewis B."/>
            <person name="Mehta T."/>
            <person name="Park D."/>
            <person name="Pearson M."/>
            <person name="Richards J."/>
            <person name="Roberts A."/>
            <person name="Saif S."/>
            <person name="Shea T.D."/>
            <person name="Shenoy N."/>
            <person name="Sisk P."/>
            <person name="Stolte C."/>
            <person name="Sykes S.N."/>
            <person name="Thomson T."/>
            <person name="Walk T."/>
            <person name="White J."/>
            <person name="Yandava C."/>
            <person name="Straight P."/>
            <person name="Clardy J."/>
            <person name="Hung D."/>
            <person name="Kolter R."/>
            <person name="Mekalanos J."/>
            <person name="Walker S."/>
            <person name="Walsh C.T."/>
            <person name="Wieland-Brown L.C."/>
            <person name="Haas B."/>
            <person name="Nusbaum C."/>
            <person name="Birren B."/>
        </authorList>
    </citation>
    <scope>NUCLEOTIDE SEQUENCE [LARGE SCALE GENOMIC DNA]</scope>
    <source>
        <strain evidence="13 14">ATCC 53653</strain>
    </source>
</reference>
<dbReference type="SUPFAM" id="SSF55048">
    <property type="entry name" value="Probable ACP-binding domain of malonyl-CoA ACP transacylase"/>
    <property type="match status" value="1"/>
</dbReference>
<dbReference type="PROSITE" id="PS50075">
    <property type="entry name" value="CARRIER"/>
    <property type="match status" value="2"/>
</dbReference>
<dbReference type="Gene3D" id="3.40.47.10">
    <property type="match status" value="1"/>
</dbReference>
<dbReference type="InterPro" id="IPR018201">
    <property type="entry name" value="Ketoacyl_synth_AS"/>
</dbReference>
<feature type="compositionally biased region" description="Basic residues" evidence="9">
    <location>
        <begin position="1992"/>
        <end position="2013"/>
    </location>
</feature>
<dbReference type="FunFam" id="1.10.1200.10:FF:000007">
    <property type="entry name" value="Probable polyketide synthase pks17"/>
    <property type="match status" value="2"/>
</dbReference>
<dbReference type="Pfam" id="PF08659">
    <property type="entry name" value="KR"/>
    <property type="match status" value="1"/>
</dbReference>
<dbReference type="InterPro" id="IPR020807">
    <property type="entry name" value="PKS_DH"/>
</dbReference>
<dbReference type="STRING" id="457427.SSOG_05745"/>
<protein>
    <submittedName>
        <fullName evidence="13">Modular polyketide synthase</fullName>
    </submittedName>
</protein>
<dbReference type="InterPro" id="IPR042104">
    <property type="entry name" value="PKS_dehydratase_sf"/>
</dbReference>
<dbReference type="InterPro" id="IPR016035">
    <property type="entry name" value="Acyl_Trfase/lysoPLipase"/>
</dbReference>
<dbReference type="InterPro" id="IPR032821">
    <property type="entry name" value="PKS_assoc"/>
</dbReference>
<dbReference type="GO" id="GO:0033068">
    <property type="term" value="P:macrolide biosynthetic process"/>
    <property type="evidence" value="ECO:0007669"/>
    <property type="project" value="UniProtKB-ARBA"/>
</dbReference>
<dbReference type="Gene3D" id="3.10.129.110">
    <property type="entry name" value="Polyketide synthase dehydratase"/>
    <property type="match status" value="1"/>
</dbReference>
<dbReference type="InterPro" id="IPR049900">
    <property type="entry name" value="PKS_mFAS_DH"/>
</dbReference>
<dbReference type="Pfam" id="PF00698">
    <property type="entry name" value="Acyl_transf_1"/>
    <property type="match status" value="1"/>
</dbReference>
<keyword evidence="2" id="KW-0596">Phosphopantetheine</keyword>
<dbReference type="SMART" id="SM00825">
    <property type="entry name" value="PKS_KS"/>
    <property type="match status" value="1"/>
</dbReference>
<dbReference type="InterPro" id="IPR020806">
    <property type="entry name" value="PKS_PP-bd"/>
</dbReference>
<dbReference type="PANTHER" id="PTHR43775">
    <property type="entry name" value="FATTY ACID SYNTHASE"/>
    <property type="match status" value="1"/>
</dbReference>
<dbReference type="InterPro" id="IPR013968">
    <property type="entry name" value="PKS_KR"/>
</dbReference>
<evidence type="ECO:0000256" key="1">
    <source>
        <dbReference type="ARBA" id="ARBA00004792"/>
    </source>
</evidence>
<dbReference type="InterPro" id="IPR055123">
    <property type="entry name" value="SpnB-like_Rossmann"/>
</dbReference>
<evidence type="ECO:0000313" key="14">
    <source>
        <dbReference type="Proteomes" id="UP000003963"/>
    </source>
</evidence>
<dbReference type="PANTHER" id="PTHR43775:SF51">
    <property type="entry name" value="INACTIVE PHENOLPHTHIOCEROL SYNTHESIS POLYKETIDE SYNTHASE TYPE I PKS1-RELATED"/>
    <property type="match status" value="1"/>
</dbReference>
<feature type="region of interest" description="C-terminal hotdog fold" evidence="8">
    <location>
        <begin position="1227"/>
        <end position="1374"/>
    </location>
</feature>
<keyword evidence="3" id="KW-0597">Phosphoprotein</keyword>
<feature type="domain" description="Carrier" evidence="10">
    <location>
        <begin position="104"/>
        <end position="179"/>
    </location>
</feature>
<dbReference type="InterPro" id="IPR049551">
    <property type="entry name" value="PKS_DH_C"/>
</dbReference>
<evidence type="ECO:0000256" key="7">
    <source>
        <dbReference type="ARBA" id="ARBA00023315"/>
    </source>
</evidence>
<dbReference type="Pfam" id="PF16197">
    <property type="entry name" value="KAsynt_C_assoc"/>
    <property type="match status" value="1"/>
</dbReference>
<dbReference type="SMART" id="SM00822">
    <property type="entry name" value="PKS_KR"/>
    <property type="match status" value="1"/>
</dbReference>
<dbReference type="SUPFAM" id="SSF51735">
    <property type="entry name" value="NAD(P)-binding Rossmann-fold domains"/>
    <property type="match status" value="2"/>
</dbReference>
<dbReference type="Pfam" id="PF14765">
    <property type="entry name" value="PS-DH"/>
    <property type="match status" value="1"/>
</dbReference>
<feature type="active site" description="Proton donor; for dehydratase activity" evidence="8">
    <location>
        <position position="1288"/>
    </location>
</feature>
<dbReference type="CDD" id="cd00833">
    <property type="entry name" value="PKS"/>
    <property type="match status" value="1"/>
</dbReference>
<evidence type="ECO:0000256" key="6">
    <source>
        <dbReference type="ARBA" id="ARBA00023268"/>
    </source>
</evidence>
<evidence type="ECO:0000256" key="3">
    <source>
        <dbReference type="ARBA" id="ARBA00022553"/>
    </source>
</evidence>
<dbReference type="SUPFAM" id="SSF52151">
    <property type="entry name" value="FabD/lysophospholipase-like"/>
    <property type="match status" value="1"/>
</dbReference>
<comment type="pathway">
    <text evidence="1">Antibiotic biosynthesis.</text>
</comment>
<dbReference type="FunFam" id="3.40.366.10:FF:000002">
    <property type="entry name" value="Probable polyketide synthase 2"/>
    <property type="match status" value="1"/>
</dbReference>
<dbReference type="GO" id="GO:0004315">
    <property type="term" value="F:3-oxoacyl-[acyl-carrier-protein] synthase activity"/>
    <property type="evidence" value="ECO:0007669"/>
    <property type="project" value="InterPro"/>
</dbReference>
<dbReference type="GO" id="GO:0004312">
    <property type="term" value="F:fatty acid synthase activity"/>
    <property type="evidence" value="ECO:0007669"/>
    <property type="project" value="TreeGrafter"/>
</dbReference>
<dbReference type="SUPFAM" id="SSF53901">
    <property type="entry name" value="Thiolase-like"/>
    <property type="match status" value="1"/>
</dbReference>
<feature type="active site" description="Proton acceptor; for dehydratase activity" evidence="8">
    <location>
        <position position="1121"/>
    </location>
</feature>
<accession>D9WQ71</accession>
<dbReference type="Proteomes" id="UP000003963">
    <property type="component" value="Unassembled WGS sequence"/>
</dbReference>
<name>D9WQ71_9ACTN</name>
<sequence>MAADDALEQRMRRAGVPPMAADLAIAALQRALDLDETTVMVADIDWERLAPGFAVSRPSPLLRDLPEARTALEAEAGQSADTTGGGETSLAQRLAAVPAAERARVLLDLVRSAVADVLGHADAEAVEASRAFSELGFDSLTAVELRNRLNTVTGLRLPPTLVYDYPTSTALADHLRTEVLGEESAAETATTSVGVVVDDDPIAIVGMSCRFPGGVDSPEELWRLLSSGQDAVTDFPADRGWDIESLYDPEPGAENTTYVREGGFLADAGDFDAAFFGISPREAMAMDPQQRLLLETSWEAFERAGIDPTTLRGQQVGVFAGTNGQDYMSLVLHSQDGGDGFMGTGNAASVMSGRVSYALGLEGPAVTVDTACSSSLVALHWAIQALRAGECSLALAGGVTVMSTPGSFVDFSRQRGLAADGRIKAFAAGADGTGWGEGVGMLLVERLSDARRNGHTVLATVRGSAINQDGASNGLTAPNGPSQQRVIRQALTSAGLSAGDVDAVEAHGTGTTLGDPIEAQALLATYGQDRPENLPLLLGSIKSNIGHTQAAAGVAGVMKMVLALQHGVLPQTLHVDEPTPHVDWSAGELELLTETREWPETGRPRRAAVSAFGISGTNAHTVLEQAPAPEETPAAGPAAVLPTVPWVLSGKSRAAVRGQAERLLAHLGGDEAPIDVAYSLATTRTAMDHRAVLTADGGGGLPAGLAALARGESEVPGLVEGSVAGGKVAFLFTGQGSQRLGMGRELYATCPVFADALDEVCAHLDAHLERPLRDVLFGDDSAALDQTAFTQPALFAIEVALFRLVEAWGLKADFLSGHSIGELAAAHVAGVLSLADAAKLVAARGRLMQELPAGGAMIAVQASEDEVLPLLTERVSIAALNGPTSVVVAGDEDDAVQIAAFFEAQGRKAKRLTVSHAFHSPRMDGMLEAFREVAEGLSYEAPSIPIVSNLTGAVVSAEEIATADFWVRHVREAVRFLDGVRTLEARGVTTYVELGPDGVLTAMAQECITDTAAFVPALRKDRPEAEALTNALARLYVRGLAPDWEAFFAGTGARKVGLPTYAFQRSRYWVDALLNLDEVASAGLGSAGHPLLGAAVELPDADAYLFSGRLSLASHSWLADHTVADTAVLPGSAFVELAVRAGDHVGCGLLEELDLEEPLILPERGGVQLRVSVGEPDGEGRRPLAVYSRPEGAEQDQVWTRHAGGVLASTEAPAPVAEFAVWPPAGAEPVDTDALYAGMARVGLLHGPAFQSLRHVWRRGEELYAEVRVGEAQQADAARFALHPALLDGALQPLGLGGGGAVVAASWRGLSLYAVGAEALRVRLAPTESGTVSLAAADETGALVASVDALTAEPLDAERIAGAAATSERRDTLFRVDWAPLAAASESAPTRFAVVGGDDLKLSVALDAAGHTATVHDDLTALDMAVVMDGTAPDTVLIPFLPDGGDDLVADAHAATHRALGLVQEWLNGGRPDGARLVLVTRGAVAAAGDTEVADLVNAPVWGLLRSAQTENPGQFVLLDVDGEVSYPAIAAALDSGEPEIALRAGAAYAPRLAWVEAPADEPVRNTLDPEGTVLVTGATGGLGRLVARHLATAHGARHLLLTSRSGPAAEGMAELVAELATLGAEAAVVACDAADREALAGLLAGIPADRPLTAVVHTAGVLDDGVIDMLTPERVDRVLRPKVDAAVNLHQLTRDLDLSAFVLFSAAAGTIGGAGQGGYAAANVFLDALAGHRRATGLAAQSLVWGMWAEARGMGGRIGEADLKRAARGGVLPLSAEEGLALFDAARTVTGEAVLVPVRLDLAALRGAASAGELLPLYRGLVRTPARRAADGGGPAVPESAAETDTLAQQLARQSEAQQERTVLDLVRRQVAAVLGYASKEQVGAEQAFKELGFDSLTAVELRNRLNTATGLKLTATLVYDYPTPVALARQLRHEVAPEPADTGLSLTEELERLENSLSSLRREDLAWSRRRAAHANITVRYDAAGEVARRASHRGRRRGGRRGGRVRRGQR</sequence>
<keyword evidence="4" id="KW-0808">Transferase</keyword>
<evidence type="ECO:0000256" key="9">
    <source>
        <dbReference type="SAM" id="MobiDB-lite"/>
    </source>
</evidence>
<dbReference type="PROSITE" id="PS52004">
    <property type="entry name" value="KS3_2"/>
    <property type="match status" value="1"/>
</dbReference>
<dbReference type="GO" id="GO:0006633">
    <property type="term" value="P:fatty acid biosynthetic process"/>
    <property type="evidence" value="ECO:0007669"/>
    <property type="project" value="InterPro"/>
</dbReference>
<dbReference type="InterPro" id="IPR001227">
    <property type="entry name" value="Ac_transferase_dom_sf"/>
</dbReference>
<dbReference type="InterPro" id="IPR016036">
    <property type="entry name" value="Malonyl_transacylase_ACP-bd"/>
</dbReference>
<gene>
    <name evidence="13" type="ORF">SSOG_05745</name>
</gene>
<evidence type="ECO:0000259" key="10">
    <source>
        <dbReference type="PROSITE" id="PS50075"/>
    </source>
</evidence>
<dbReference type="GO" id="GO:0031177">
    <property type="term" value="F:phosphopantetheine binding"/>
    <property type="evidence" value="ECO:0007669"/>
    <property type="project" value="InterPro"/>
</dbReference>
<dbReference type="HOGENOM" id="CLU_000022_35_2_11"/>